<evidence type="ECO:0000313" key="4">
    <source>
        <dbReference type="Proteomes" id="UP000286848"/>
    </source>
</evidence>
<name>A0A401IT23_9LACO</name>
<evidence type="ECO:0000256" key="2">
    <source>
        <dbReference type="SAM" id="MobiDB-lite"/>
    </source>
</evidence>
<comment type="caution">
    <text evidence="3">The sequence shown here is derived from an EMBL/GenBank/DDBJ whole genome shotgun (WGS) entry which is preliminary data.</text>
</comment>
<feature type="compositionally biased region" description="Basic and acidic residues" evidence="2">
    <location>
        <begin position="133"/>
        <end position="144"/>
    </location>
</feature>
<accession>A0A401IT23</accession>
<evidence type="ECO:0000313" key="3">
    <source>
        <dbReference type="EMBL" id="GBG94669.1"/>
    </source>
</evidence>
<feature type="compositionally biased region" description="Basic residues" evidence="2">
    <location>
        <begin position="195"/>
        <end position="206"/>
    </location>
</feature>
<gene>
    <name evidence="3" type="ORF">LFYK43_11280</name>
</gene>
<keyword evidence="4" id="KW-1185">Reference proteome</keyword>
<dbReference type="EMBL" id="BFFP01000015">
    <property type="protein sequence ID" value="GBG94669.1"/>
    <property type="molecule type" value="Genomic_DNA"/>
</dbReference>
<feature type="disulfide bond" evidence="1">
    <location>
        <begin position="110"/>
        <end position="114"/>
    </location>
</feature>
<dbReference type="Proteomes" id="UP000286848">
    <property type="component" value="Unassembled WGS sequence"/>
</dbReference>
<organism evidence="3 4">
    <name type="scientific">Ligilactobacillus salitolerans</name>
    <dbReference type="NCBI Taxonomy" id="1808352"/>
    <lineage>
        <taxon>Bacteria</taxon>
        <taxon>Bacillati</taxon>
        <taxon>Bacillota</taxon>
        <taxon>Bacilli</taxon>
        <taxon>Lactobacillales</taxon>
        <taxon>Lactobacillaceae</taxon>
        <taxon>Ligilactobacillus</taxon>
    </lineage>
</organism>
<dbReference type="InterPro" id="IPR038141">
    <property type="entry name" value="YutD-like_sf"/>
</dbReference>
<keyword evidence="1" id="KW-1015">Disulfide bond</keyword>
<dbReference type="AlphaFoldDB" id="A0A401IT23"/>
<dbReference type="RefSeq" id="WP_124976285.1">
    <property type="nucleotide sequence ID" value="NZ_BFFP01000015.1"/>
</dbReference>
<dbReference type="OrthoDB" id="1650379at2"/>
<reference evidence="3 4" key="1">
    <citation type="journal article" date="2019" name="Int. J. Syst. Evol. Microbiol.">
        <title>Lactobacillus salitolerans sp. nov., a novel lactic acid bacterium isolated from spent mushroom substrates.</title>
        <authorList>
            <person name="Tohno M."/>
            <person name="Tanizawa Y."/>
            <person name="Kojima Y."/>
            <person name="Sakamoto M."/>
            <person name="Nakamura Y."/>
            <person name="Ohkuma M."/>
            <person name="Kobayashi H."/>
        </authorList>
    </citation>
    <scope>NUCLEOTIDE SEQUENCE [LARGE SCALE GENOMIC DNA]</scope>
    <source>
        <strain evidence="3 4">YK43</strain>
    </source>
</reference>
<feature type="region of interest" description="Disordered" evidence="2">
    <location>
        <begin position="133"/>
        <end position="206"/>
    </location>
</feature>
<dbReference type="Pfam" id="PF06265">
    <property type="entry name" value="YutD-like"/>
    <property type="match status" value="1"/>
</dbReference>
<dbReference type="InterPro" id="IPR009370">
    <property type="entry name" value="YutD-like"/>
</dbReference>
<dbReference type="PIRSF" id="PIRSF012565">
    <property type="entry name" value="DUF1027"/>
    <property type="match status" value="1"/>
</dbReference>
<sequence>MNSEKKERREAQLAKKAEAIKAAASEVKLTDEQHLTVDGRPYELLVNFHSGFDVEKLEERFSDILTKYDYIVGDIGFDQLRLHGFYESGSKKGLPAQSIDRLQDYLNEYCNFGCPYFVLKNLAVTHPKSSSAMDKELYGKESGQKNHAGNKPRGRKRQRRNKPQRNSSQSTNNNYSVHKRRTKNEPRQTTPAEKRTKKRRFVIRQK</sequence>
<evidence type="ECO:0000256" key="1">
    <source>
        <dbReference type="PIRSR" id="PIRSR012565-1"/>
    </source>
</evidence>
<feature type="compositionally biased region" description="Basic residues" evidence="2">
    <location>
        <begin position="148"/>
        <end position="163"/>
    </location>
</feature>
<protein>
    <submittedName>
        <fullName evidence="3">Transcriptional regulator</fullName>
    </submittedName>
</protein>
<dbReference type="Gene3D" id="3.50.4.20">
    <property type="match status" value="1"/>
</dbReference>
<proteinExistence type="predicted"/>